<name>A0AAV9CEP5_ACOCL</name>
<feature type="compositionally biased region" description="Basic and acidic residues" evidence="1">
    <location>
        <begin position="119"/>
        <end position="133"/>
    </location>
</feature>
<feature type="transmembrane region" description="Helical" evidence="2">
    <location>
        <begin position="42"/>
        <end position="62"/>
    </location>
</feature>
<evidence type="ECO:0000256" key="1">
    <source>
        <dbReference type="SAM" id="MobiDB-lite"/>
    </source>
</evidence>
<feature type="region of interest" description="Disordered" evidence="1">
    <location>
        <begin position="119"/>
        <end position="149"/>
    </location>
</feature>
<keyword evidence="2" id="KW-1133">Transmembrane helix</keyword>
<reference evidence="3" key="2">
    <citation type="submission" date="2023-06" db="EMBL/GenBank/DDBJ databases">
        <authorList>
            <person name="Ma L."/>
            <person name="Liu K.-W."/>
            <person name="Li Z."/>
            <person name="Hsiao Y.-Y."/>
            <person name="Qi Y."/>
            <person name="Fu T."/>
            <person name="Tang G."/>
            <person name="Zhang D."/>
            <person name="Sun W.-H."/>
            <person name="Liu D.-K."/>
            <person name="Li Y."/>
            <person name="Chen G.-Z."/>
            <person name="Liu X.-D."/>
            <person name="Liao X.-Y."/>
            <person name="Jiang Y.-T."/>
            <person name="Yu X."/>
            <person name="Hao Y."/>
            <person name="Huang J."/>
            <person name="Zhao X.-W."/>
            <person name="Ke S."/>
            <person name="Chen Y.-Y."/>
            <person name="Wu W.-L."/>
            <person name="Hsu J.-L."/>
            <person name="Lin Y.-F."/>
            <person name="Huang M.-D."/>
            <person name="Li C.-Y."/>
            <person name="Huang L."/>
            <person name="Wang Z.-W."/>
            <person name="Zhao X."/>
            <person name="Zhong W.-Y."/>
            <person name="Peng D.-H."/>
            <person name="Ahmad S."/>
            <person name="Lan S."/>
            <person name="Zhang J.-S."/>
            <person name="Tsai W.-C."/>
            <person name="Van De Peer Y."/>
            <person name="Liu Z.-J."/>
        </authorList>
    </citation>
    <scope>NUCLEOTIDE SEQUENCE</scope>
    <source>
        <strain evidence="3">CP</strain>
        <tissue evidence="3">Leaves</tissue>
    </source>
</reference>
<keyword evidence="2" id="KW-0812">Transmembrane</keyword>
<gene>
    <name evidence="3" type="ORF">QJS10_CPB19g01038</name>
</gene>
<dbReference type="EMBL" id="JAUJYO010000019">
    <property type="protein sequence ID" value="KAK1287406.1"/>
    <property type="molecule type" value="Genomic_DNA"/>
</dbReference>
<evidence type="ECO:0000313" key="4">
    <source>
        <dbReference type="Proteomes" id="UP001180020"/>
    </source>
</evidence>
<evidence type="ECO:0000256" key="2">
    <source>
        <dbReference type="SAM" id="Phobius"/>
    </source>
</evidence>
<evidence type="ECO:0000313" key="3">
    <source>
        <dbReference type="EMBL" id="KAK1287406.1"/>
    </source>
</evidence>
<dbReference type="AlphaFoldDB" id="A0AAV9CEP5"/>
<keyword evidence="4" id="KW-1185">Reference proteome</keyword>
<accession>A0AAV9CEP5</accession>
<proteinExistence type="predicted"/>
<sequence length="170" mass="19664">MPEGKSTPKRHYSHPSILNFRSFPLENTIVPTNSLSDEPLEFFFVSSIFFLPYFLESFPPVLKIFERTRRKTIPHLLKREHYAGMEFNINSGARWVKAWLLCNVIGLLLSCTQGGEGAKHRSDEGAKHIKHWSDSGGQRKRQRRSGLRSGSVLTLERQRIKEVIKMIQKK</sequence>
<reference evidence="3" key="1">
    <citation type="journal article" date="2023" name="Nat. Commun.">
        <title>Diploid and tetraploid genomes of Acorus and the evolution of monocots.</title>
        <authorList>
            <person name="Ma L."/>
            <person name="Liu K.W."/>
            <person name="Li Z."/>
            <person name="Hsiao Y.Y."/>
            <person name="Qi Y."/>
            <person name="Fu T."/>
            <person name="Tang G.D."/>
            <person name="Zhang D."/>
            <person name="Sun W.H."/>
            <person name="Liu D.K."/>
            <person name="Li Y."/>
            <person name="Chen G.Z."/>
            <person name="Liu X.D."/>
            <person name="Liao X.Y."/>
            <person name="Jiang Y.T."/>
            <person name="Yu X."/>
            <person name="Hao Y."/>
            <person name="Huang J."/>
            <person name="Zhao X.W."/>
            <person name="Ke S."/>
            <person name="Chen Y.Y."/>
            <person name="Wu W.L."/>
            <person name="Hsu J.L."/>
            <person name="Lin Y.F."/>
            <person name="Huang M.D."/>
            <person name="Li C.Y."/>
            <person name="Huang L."/>
            <person name="Wang Z.W."/>
            <person name="Zhao X."/>
            <person name="Zhong W.Y."/>
            <person name="Peng D.H."/>
            <person name="Ahmad S."/>
            <person name="Lan S."/>
            <person name="Zhang J.S."/>
            <person name="Tsai W.C."/>
            <person name="Van de Peer Y."/>
            <person name="Liu Z.J."/>
        </authorList>
    </citation>
    <scope>NUCLEOTIDE SEQUENCE</scope>
    <source>
        <strain evidence="3">CP</strain>
    </source>
</reference>
<dbReference type="Proteomes" id="UP001180020">
    <property type="component" value="Unassembled WGS sequence"/>
</dbReference>
<protein>
    <submittedName>
        <fullName evidence="3">Uncharacterized protein</fullName>
    </submittedName>
</protein>
<organism evidence="3 4">
    <name type="scientific">Acorus calamus</name>
    <name type="common">Sweet flag</name>
    <dbReference type="NCBI Taxonomy" id="4465"/>
    <lineage>
        <taxon>Eukaryota</taxon>
        <taxon>Viridiplantae</taxon>
        <taxon>Streptophyta</taxon>
        <taxon>Embryophyta</taxon>
        <taxon>Tracheophyta</taxon>
        <taxon>Spermatophyta</taxon>
        <taxon>Magnoliopsida</taxon>
        <taxon>Liliopsida</taxon>
        <taxon>Acoraceae</taxon>
        <taxon>Acorus</taxon>
    </lineage>
</organism>
<keyword evidence="2" id="KW-0472">Membrane</keyword>
<comment type="caution">
    <text evidence="3">The sequence shown here is derived from an EMBL/GenBank/DDBJ whole genome shotgun (WGS) entry which is preliminary data.</text>
</comment>